<gene>
    <name evidence="6" type="primary">ackA</name>
    <name evidence="8" type="ORF">COU23_01945</name>
</gene>
<sequence>MKNILILNLGSTSFKYELFDSENLESLSQGDYEIQPAVLDDFQGEADKIFREVLRELGNVAEIKIVGHRFVHGGDNFAETQKIETNDLRELEKINHLAPLHNSVNLAGIKSVFKYLPEAENYAVFDTAFFKNLPLSAKIYSLPYKYYEQGIHKFGFHGISHKFAAEEAAKKIKKKFEEIKIITVHLGGGCSVTAIDKGKPIDTSMGYTPLEGLMMQTRSGDIDPGIIFNLISDLGIEEVKNMLNYESGIKGIFGHNDYLELLAAVERKEERAILAFEMFTNRVKKYIGAYTALLGEVDAVVFTGKIGVGNPLTRKKICDKMKLLDGVKIVVVEPHEELAIAREIKNKM</sequence>
<evidence type="ECO:0000256" key="2">
    <source>
        <dbReference type="ARBA" id="ARBA00022679"/>
    </source>
</evidence>
<keyword evidence="6" id="KW-0460">Magnesium</keyword>
<dbReference type="GO" id="GO:0008776">
    <property type="term" value="F:acetate kinase activity"/>
    <property type="evidence" value="ECO:0007669"/>
    <property type="project" value="UniProtKB-UniRule"/>
</dbReference>
<dbReference type="InterPro" id="IPR023865">
    <property type="entry name" value="Aliphatic_acid_kinase_CS"/>
</dbReference>
<accession>A0A2M6WAI1</accession>
<dbReference type="EC" id="2.7.2.1" evidence="6"/>
<comment type="subcellular location">
    <subcellularLocation>
        <location evidence="6">Cytoplasm</location>
    </subcellularLocation>
</comment>
<organism evidence="8 9">
    <name type="scientific">Candidatus Kuenenbacteria bacterium CG10_big_fil_rev_8_21_14_0_10_36_11</name>
    <dbReference type="NCBI Taxonomy" id="1974618"/>
    <lineage>
        <taxon>Bacteria</taxon>
        <taxon>Candidatus Kueneniibacteriota</taxon>
    </lineage>
</organism>
<name>A0A2M6WAI1_9BACT</name>
<comment type="function">
    <text evidence="6">Catalyzes the formation of acetyl phosphate from acetate and ATP. Can also catalyze the reverse reaction.</text>
</comment>
<evidence type="ECO:0000256" key="1">
    <source>
        <dbReference type="ARBA" id="ARBA00008748"/>
    </source>
</evidence>
<comment type="cofactor">
    <cofactor evidence="6">
        <name>Mg(2+)</name>
        <dbReference type="ChEBI" id="CHEBI:18420"/>
    </cofactor>
    <cofactor evidence="6">
        <name>Mn(2+)</name>
        <dbReference type="ChEBI" id="CHEBI:29035"/>
    </cofactor>
    <text evidence="6">Mg(2+). Can also accept Mn(2+).</text>
</comment>
<dbReference type="PROSITE" id="PS01075">
    <property type="entry name" value="ACETATE_KINASE_1"/>
    <property type="match status" value="1"/>
</dbReference>
<dbReference type="GO" id="GO:0006085">
    <property type="term" value="P:acetyl-CoA biosynthetic process"/>
    <property type="evidence" value="ECO:0007669"/>
    <property type="project" value="UniProtKB-UniRule"/>
</dbReference>
<comment type="caution">
    <text evidence="8">The sequence shown here is derived from an EMBL/GenBank/DDBJ whole genome shotgun (WGS) entry which is preliminary data.</text>
</comment>
<comment type="subunit">
    <text evidence="6">Homodimer.</text>
</comment>
<dbReference type="GO" id="GO:0005737">
    <property type="term" value="C:cytoplasm"/>
    <property type="evidence" value="ECO:0007669"/>
    <property type="project" value="UniProtKB-SubCell"/>
</dbReference>
<dbReference type="EMBL" id="PFBP01000032">
    <property type="protein sequence ID" value="PIT89812.1"/>
    <property type="molecule type" value="Genomic_DNA"/>
</dbReference>
<dbReference type="Gene3D" id="3.30.420.40">
    <property type="match status" value="2"/>
</dbReference>
<evidence type="ECO:0000313" key="8">
    <source>
        <dbReference type="EMBL" id="PIT89812.1"/>
    </source>
</evidence>
<comment type="similarity">
    <text evidence="1 6 7">Belongs to the acetokinase family.</text>
</comment>
<dbReference type="HAMAP" id="MF_00020">
    <property type="entry name" value="Acetate_kinase"/>
    <property type="match status" value="1"/>
</dbReference>
<feature type="binding site" evidence="6">
    <location>
        <position position="69"/>
    </location>
    <ligand>
        <name>substrate</name>
    </ligand>
</feature>
<keyword evidence="2 6" id="KW-0808">Transferase</keyword>
<reference evidence="9" key="1">
    <citation type="submission" date="2017-09" db="EMBL/GenBank/DDBJ databases">
        <title>Depth-based differentiation of microbial function through sediment-hosted aquifers and enrichment of novel symbionts in the deep terrestrial subsurface.</title>
        <authorList>
            <person name="Probst A.J."/>
            <person name="Ladd B."/>
            <person name="Jarett J.K."/>
            <person name="Geller-Mcgrath D.E."/>
            <person name="Sieber C.M.K."/>
            <person name="Emerson J.B."/>
            <person name="Anantharaman K."/>
            <person name="Thomas B.C."/>
            <person name="Malmstrom R."/>
            <person name="Stieglmeier M."/>
            <person name="Klingl A."/>
            <person name="Woyke T."/>
            <person name="Ryan C.M."/>
            <person name="Banfield J.F."/>
        </authorList>
    </citation>
    <scope>NUCLEOTIDE SEQUENCE [LARGE SCALE GENOMIC DNA]</scope>
</reference>
<dbReference type="InterPro" id="IPR000890">
    <property type="entry name" value="Aliphatic_acid_kin_short-chain"/>
</dbReference>
<evidence type="ECO:0000313" key="9">
    <source>
        <dbReference type="Proteomes" id="UP000231464"/>
    </source>
</evidence>
<evidence type="ECO:0000256" key="6">
    <source>
        <dbReference type="HAMAP-Rule" id="MF_00020"/>
    </source>
</evidence>
<feature type="binding site" evidence="6">
    <location>
        <begin position="185"/>
        <end position="189"/>
    </location>
    <ligand>
        <name>ATP</name>
        <dbReference type="ChEBI" id="CHEBI:30616"/>
    </ligand>
</feature>
<feature type="binding site" evidence="6">
    <location>
        <position position="8"/>
    </location>
    <ligand>
        <name>Mg(2+)</name>
        <dbReference type="ChEBI" id="CHEBI:18420"/>
    </ligand>
</feature>
<dbReference type="PROSITE" id="PS01076">
    <property type="entry name" value="ACETATE_KINASE_2"/>
    <property type="match status" value="1"/>
</dbReference>
<dbReference type="PANTHER" id="PTHR21060:SF15">
    <property type="entry name" value="ACETATE KINASE-RELATED"/>
    <property type="match status" value="1"/>
</dbReference>
<keyword evidence="5 6" id="KW-0067">ATP-binding</keyword>
<protein>
    <recommendedName>
        <fullName evidence="6">Acetate kinase</fullName>
        <ecNumber evidence="6">2.7.2.1</ecNumber>
    </recommendedName>
    <alternativeName>
        <fullName evidence="6">Acetokinase</fullName>
    </alternativeName>
</protein>
<evidence type="ECO:0000256" key="5">
    <source>
        <dbReference type="ARBA" id="ARBA00022840"/>
    </source>
</evidence>
<dbReference type="InterPro" id="IPR004372">
    <property type="entry name" value="Ac/propionate_kinase"/>
</dbReference>
<comment type="catalytic activity">
    <reaction evidence="6">
        <text>acetate + ATP = acetyl phosphate + ADP</text>
        <dbReference type="Rhea" id="RHEA:11352"/>
        <dbReference type="ChEBI" id="CHEBI:22191"/>
        <dbReference type="ChEBI" id="CHEBI:30089"/>
        <dbReference type="ChEBI" id="CHEBI:30616"/>
        <dbReference type="ChEBI" id="CHEBI:456216"/>
        <dbReference type="EC" id="2.7.2.1"/>
    </reaction>
</comment>
<keyword evidence="6" id="KW-0479">Metal-binding</keyword>
<comment type="pathway">
    <text evidence="6">Metabolic intermediate biosynthesis; acetyl-CoA biosynthesis; acetyl-CoA from acetate: step 1/2.</text>
</comment>
<dbReference type="AlphaFoldDB" id="A0A2M6WAI1"/>
<evidence type="ECO:0000256" key="4">
    <source>
        <dbReference type="ARBA" id="ARBA00022777"/>
    </source>
</evidence>
<dbReference type="GO" id="GO:0000287">
    <property type="term" value="F:magnesium ion binding"/>
    <property type="evidence" value="ECO:0007669"/>
    <property type="project" value="UniProtKB-UniRule"/>
</dbReference>
<comment type="caution">
    <text evidence="6">Lacks conserved residue(s) required for the propagation of feature annotation.</text>
</comment>
<feature type="binding site" evidence="6">
    <location>
        <position position="15"/>
    </location>
    <ligand>
        <name>ATP</name>
        <dbReference type="ChEBI" id="CHEBI:30616"/>
    </ligand>
</feature>
<feature type="site" description="Transition state stabilizer" evidence="6">
    <location>
        <position position="218"/>
    </location>
</feature>
<keyword evidence="3 6" id="KW-0547">Nucleotide-binding</keyword>
<dbReference type="InterPro" id="IPR043129">
    <property type="entry name" value="ATPase_NBD"/>
</dbReference>
<evidence type="ECO:0000256" key="7">
    <source>
        <dbReference type="RuleBase" id="RU003835"/>
    </source>
</evidence>
<keyword evidence="4 6" id="KW-0418">Kinase</keyword>
<feature type="active site" description="Proton donor/acceptor" evidence="6">
    <location>
        <position position="126"/>
    </location>
</feature>
<keyword evidence="6" id="KW-0963">Cytoplasm</keyword>
<dbReference type="Proteomes" id="UP000231464">
    <property type="component" value="Unassembled WGS sequence"/>
</dbReference>
<dbReference type="GO" id="GO:0005524">
    <property type="term" value="F:ATP binding"/>
    <property type="evidence" value="ECO:0007669"/>
    <property type="project" value="UniProtKB-KW"/>
</dbReference>
<dbReference type="PANTHER" id="PTHR21060">
    <property type="entry name" value="ACETATE KINASE"/>
    <property type="match status" value="1"/>
</dbReference>
<dbReference type="SUPFAM" id="SSF53067">
    <property type="entry name" value="Actin-like ATPase domain"/>
    <property type="match status" value="2"/>
</dbReference>
<dbReference type="PRINTS" id="PR00471">
    <property type="entry name" value="ACETATEKNASE"/>
</dbReference>
<evidence type="ECO:0000256" key="3">
    <source>
        <dbReference type="ARBA" id="ARBA00022741"/>
    </source>
</evidence>
<dbReference type="Pfam" id="PF00871">
    <property type="entry name" value="Acetate_kinase"/>
    <property type="match status" value="1"/>
</dbReference>
<proteinExistence type="inferred from homology"/>
<dbReference type="GO" id="GO:0006083">
    <property type="term" value="P:acetate metabolic process"/>
    <property type="evidence" value="ECO:0007669"/>
    <property type="project" value="TreeGrafter"/>
</dbReference>
<dbReference type="UniPathway" id="UPA00340">
    <property type="reaction ID" value="UER00458"/>
</dbReference>
<feature type="site" description="Transition state stabilizer" evidence="6">
    <location>
        <position position="157"/>
    </location>
</feature>
<dbReference type="NCBIfam" id="TIGR00016">
    <property type="entry name" value="ackA"/>
    <property type="match status" value="1"/>
</dbReference>